<organism evidence="1 2">
    <name type="scientific">Caerostris extrusa</name>
    <name type="common">Bark spider</name>
    <name type="synonym">Caerostris bankana</name>
    <dbReference type="NCBI Taxonomy" id="172846"/>
    <lineage>
        <taxon>Eukaryota</taxon>
        <taxon>Metazoa</taxon>
        <taxon>Ecdysozoa</taxon>
        <taxon>Arthropoda</taxon>
        <taxon>Chelicerata</taxon>
        <taxon>Arachnida</taxon>
        <taxon>Araneae</taxon>
        <taxon>Araneomorphae</taxon>
        <taxon>Entelegynae</taxon>
        <taxon>Araneoidea</taxon>
        <taxon>Araneidae</taxon>
        <taxon>Caerostris</taxon>
    </lineage>
</organism>
<dbReference type="EMBL" id="BPLR01016807">
    <property type="protein sequence ID" value="GIY86496.1"/>
    <property type="molecule type" value="Genomic_DNA"/>
</dbReference>
<gene>
    <name evidence="1" type="ORF">CEXT_467482</name>
</gene>
<accession>A0AAV4WU99</accession>
<protein>
    <submittedName>
        <fullName evidence="1">Uncharacterized protein</fullName>
    </submittedName>
</protein>
<sequence>MKSCLFPEQCYNCQVPLPFFDIPIDNGEISEDLSYLDLTCCNCKHPHFVDANNIRLLECILSPDEDHNAGYTETETLWRFIEIEHDEYLLNIQTKYEEILQNIKTEYEEYLLNIQTEYEEILQNNKTEYEEILPNIKTEYEEILLNIKNLHKILKLKMKFLRDFPRAGSPLSNQCFLQDGEGDSYTKAIMNFFLFHPFLGRGKHGKGGGMWT</sequence>
<name>A0AAV4WU99_CAEEX</name>
<comment type="caution">
    <text evidence="1">The sequence shown here is derived from an EMBL/GenBank/DDBJ whole genome shotgun (WGS) entry which is preliminary data.</text>
</comment>
<dbReference type="AlphaFoldDB" id="A0AAV4WU99"/>
<proteinExistence type="predicted"/>
<evidence type="ECO:0000313" key="1">
    <source>
        <dbReference type="EMBL" id="GIY86496.1"/>
    </source>
</evidence>
<evidence type="ECO:0000313" key="2">
    <source>
        <dbReference type="Proteomes" id="UP001054945"/>
    </source>
</evidence>
<reference evidence="1 2" key="1">
    <citation type="submission" date="2021-06" db="EMBL/GenBank/DDBJ databases">
        <title>Caerostris extrusa draft genome.</title>
        <authorList>
            <person name="Kono N."/>
            <person name="Arakawa K."/>
        </authorList>
    </citation>
    <scope>NUCLEOTIDE SEQUENCE [LARGE SCALE GENOMIC DNA]</scope>
</reference>
<keyword evidence="2" id="KW-1185">Reference proteome</keyword>
<dbReference type="Proteomes" id="UP001054945">
    <property type="component" value="Unassembled WGS sequence"/>
</dbReference>